<dbReference type="RefSeq" id="WP_207256435.1">
    <property type="nucleotide sequence ID" value="NZ_JAFMPP010000002.1"/>
</dbReference>
<keyword evidence="7 8" id="KW-0472">Membrane</keyword>
<keyword evidence="3" id="KW-1003">Cell membrane</keyword>
<dbReference type="Proteomes" id="UP000664122">
    <property type="component" value="Unassembled WGS sequence"/>
</dbReference>
<feature type="transmembrane region" description="Helical" evidence="8">
    <location>
        <begin position="205"/>
        <end position="226"/>
    </location>
</feature>
<feature type="transmembrane region" description="Helical" evidence="8">
    <location>
        <begin position="142"/>
        <end position="166"/>
    </location>
</feature>
<feature type="transmembrane region" description="Helical" evidence="8">
    <location>
        <begin position="33"/>
        <end position="53"/>
    </location>
</feature>
<evidence type="ECO:0000256" key="5">
    <source>
        <dbReference type="ARBA" id="ARBA00022989"/>
    </source>
</evidence>
<protein>
    <submittedName>
        <fullName evidence="9">Potassium transporter KtrB</fullName>
    </submittedName>
</protein>
<dbReference type="PANTHER" id="PTHR32024:SF1">
    <property type="entry name" value="KTR SYSTEM POTASSIUM UPTAKE PROTEIN B"/>
    <property type="match status" value="1"/>
</dbReference>
<gene>
    <name evidence="9" type="ORF">J1C48_04040</name>
</gene>
<evidence type="ECO:0000256" key="2">
    <source>
        <dbReference type="ARBA" id="ARBA00022448"/>
    </source>
</evidence>
<dbReference type="AlphaFoldDB" id="A0A939FWW9"/>
<dbReference type="EMBL" id="JAFMPP010000002">
    <property type="protein sequence ID" value="MBO0661736.1"/>
    <property type="molecule type" value="Genomic_DNA"/>
</dbReference>
<keyword evidence="10" id="KW-1185">Reference proteome</keyword>
<comment type="subcellular location">
    <subcellularLocation>
        <location evidence="1">Cell membrane</location>
        <topology evidence="1">Multi-pass membrane protein</topology>
    </subcellularLocation>
</comment>
<dbReference type="PANTHER" id="PTHR32024">
    <property type="entry name" value="TRK SYSTEM POTASSIUM UPTAKE PROTEIN TRKG-RELATED"/>
    <property type="match status" value="1"/>
</dbReference>
<keyword evidence="2" id="KW-0813">Transport</keyword>
<dbReference type="GO" id="GO:0008324">
    <property type="term" value="F:monoatomic cation transmembrane transporter activity"/>
    <property type="evidence" value="ECO:0007669"/>
    <property type="project" value="InterPro"/>
</dbReference>
<sequence>MNLNRSLQSLKIAVGAEPSPAEVSRKRAGPAKLLLLGYLAYITIGWMMLSFGFSQSKPLSPLDTLFTAVSAVSTTGLTTIDTGTSYTFAGQIIVMLLIQFGGIGYMTGSSFLFLSFRHRLSKTQKQTAQTAYSLPDSISPKLFIRSVILFTAACETAGAIALYAILKASGDPAPLWSAIFHSVSAFCTAGFSLNQSSFSSQASNVGLNLTVSVLSIVGAMGFIVIVDTVRRVAGRSRHFGFTSKVIARMTLSLLAAGTLLIFVSDMTLGALPAWQRLQAAFFQAMSASTTVGFNTVNIGGLPDSTIVVLLVLMFIGASPAGTGGGLKTTSFAALIGLVRSTLKGRSSVRFFKRQVTPAQLQAATTSLACYGGVLCAAVFLLCLSDPGHPFETVLFEAVSAIGTVGLSMGLTGDLSAIGKLIIIGLMIVGRLGVLTFGLAIAVPDESLEEEADNDLAV</sequence>
<evidence type="ECO:0000313" key="10">
    <source>
        <dbReference type="Proteomes" id="UP000664122"/>
    </source>
</evidence>
<evidence type="ECO:0000256" key="3">
    <source>
        <dbReference type="ARBA" id="ARBA00022475"/>
    </source>
</evidence>
<feature type="transmembrane region" description="Helical" evidence="8">
    <location>
        <begin position="172"/>
        <end position="193"/>
    </location>
</feature>
<keyword evidence="4 8" id="KW-0812">Transmembrane</keyword>
<name>A0A939FWW9_9HYPH</name>
<dbReference type="Pfam" id="PF02386">
    <property type="entry name" value="TrkH"/>
    <property type="match status" value="1"/>
</dbReference>
<comment type="caution">
    <text evidence="9">The sequence shown here is derived from an EMBL/GenBank/DDBJ whole genome shotgun (WGS) entry which is preliminary data.</text>
</comment>
<accession>A0A939FWW9</accession>
<evidence type="ECO:0000256" key="1">
    <source>
        <dbReference type="ARBA" id="ARBA00004651"/>
    </source>
</evidence>
<feature type="transmembrane region" description="Helical" evidence="8">
    <location>
        <begin position="306"/>
        <end position="339"/>
    </location>
</feature>
<evidence type="ECO:0000256" key="7">
    <source>
        <dbReference type="ARBA" id="ARBA00023136"/>
    </source>
</evidence>
<organism evidence="9 10">
    <name type="scientific">Jiella flava</name>
    <dbReference type="NCBI Taxonomy" id="2816857"/>
    <lineage>
        <taxon>Bacteria</taxon>
        <taxon>Pseudomonadati</taxon>
        <taxon>Pseudomonadota</taxon>
        <taxon>Alphaproteobacteria</taxon>
        <taxon>Hyphomicrobiales</taxon>
        <taxon>Aurantimonadaceae</taxon>
        <taxon>Jiella</taxon>
    </lineage>
</organism>
<feature type="transmembrane region" description="Helical" evidence="8">
    <location>
        <begin position="92"/>
        <end position="116"/>
    </location>
</feature>
<feature type="transmembrane region" description="Helical" evidence="8">
    <location>
        <begin position="246"/>
        <end position="268"/>
    </location>
</feature>
<proteinExistence type="predicted"/>
<feature type="transmembrane region" description="Helical" evidence="8">
    <location>
        <begin position="420"/>
        <end position="442"/>
    </location>
</feature>
<keyword evidence="5 8" id="KW-1133">Transmembrane helix</keyword>
<evidence type="ECO:0000256" key="8">
    <source>
        <dbReference type="SAM" id="Phobius"/>
    </source>
</evidence>
<feature type="transmembrane region" description="Helical" evidence="8">
    <location>
        <begin position="360"/>
        <end position="381"/>
    </location>
</feature>
<evidence type="ECO:0000256" key="4">
    <source>
        <dbReference type="ARBA" id="ARBA00022692"/>
    </source>
</evidence>
<keyword evidence="6" id="KW-0406">Ion transport</keyword>
<dbReference type="InterPro" id="IPR003445">
    <property type="entry name" value="Cat_transpt"/>
</dbReference>
<evidence type="ECO:0000256" key="6">
    <source>
        <dbReference type="ARBA" id="ARBA00023065"/>
    </source>
</evidence>
<dbReference type="GO" id="GO:0030001">
    <property type="term" value="P:metal ion transport"/>
    <property type="evidence" value="ECO:0007669"/>
    <property type="project" value="UniProtKB-ARBA"/>
</dbReference>
<evidence type="ECO:0000313" key="9">
    <source>
        <dbReference type="EMBL" id="MBO0661736.1"/>
    </source>
</evidence>
<reference evidence="9" key="1">
    <citation type="submission" date="2021-03" db="EMBL/GenBank/DDBJ databases">
        <title>Whole genome sequence of Jiella sp. CQZ9-1.</title>
        <authorList>
            <person name="Tuo L."/>
        </authorList>
    </citation>
    <scope>NUCLEOTIDE SEQUENCE</scope>
    <source>
        <strain evidence="9">CQZ9-1</strain>
    </source>
</reference>
<dbReference type="GO" id="GO:0005886">
    <property type="term" value="C:plasma membrane"/>
    <property type="evidence" value="ECO:0007669"/>
    <property type="project" value="UniProtKB-SubCell"/>
</dbReference>
<feature type="transmembrane region" description="Helical" evidence="8">
    <location>
        <begin position="393"/>
        <end position="411"/>
    </location>
</feature>